<dbReference type="eggNOG" id="COG3595">
    <property type="taxonomic scope" value="Bacteria"/>
</dbReference>
<dbReference type="Gene3D" id="2.160.20.120">
    <property type="match status" value="1"/>
</dbReference>
<gene>
    <name evidence="3" type="ORF">FHI69_28205</name>
</gene>
<dbReference type="Pfam" id="PF10988">
    <property type="entry name" value="DUF2807"/>
    <property type="match status" value="1"/>
</dbReference>
<evidence type="ECO:0000313" key="3">
    <source>
        <dbReference type="EMBL" id="TNC71588.1"/>
    </source>
</evidence>
<protein>
    <submittedName>
        <fullName evidence="3">DUF2807 domain-containing protein</fullName>
    </submittedName>
</protein>
<proteinExistence type="predicted"/>
<organism evidence="3 4">
    <name type="scientific">Janthinobacterium lividum</name>
    <dbReference type="NCBI Taxonomy" id="29581"/>
    <lineage>
        <taxon>Bacteria</taxon>
        <taxon>Pseudomonadati</taxon>
        <taxon>Pseudomonadota</taxon>
        <taxon>Betaproteobacteria</taxon>
        <taxon>Burkholderiales</taxon>
        <taxon>Oxalobacteraceae</taxon>
        <taxon>Janthinobacterium</taxon>
    </lineage>
</organism>
<name>A0A031GTH4_9BURK</name>
<dbReference type="Proteomes" id="UP000305681">
    <property type="component" value="Unassembled WGS sequence"/>
</dbReference>
<dbReference type="AlphaFoldDB" id="A0A031GTH4"/>
<feature type="domain" description="Putative auto-transporter adhesin head GIN" evidence="2">
    <location>
        <begin position="54"/>
        <end position="252"/>
    </location>
</feature>
<evidence type="ECO:0000256" key="1">
    <source>
        <dbReference type="SAM" id="MobiDB-lite"/>
    </source>
</evidence>
<dbReference type="EMBL" id="VDGE01000022">
    <property type="protein sequence ID" value="TNC71588.1"/>
    <property type="molecule type" value="Genomic_DNA"/>
</dbReference>
<comment type="caution">
    <text evidence="3">The sequence shown here is derived from an EMBL/GenBank/DDBJ whole genome shotgun (WGS) entry which is preliminary data.</text>
</comment>
<accession>A0A031GTH4</accession>
<sequence length="268" mass="28051">MKRLLKVGLSMLLLAMVLIAMSYAALRAKGISNPSSAAGRAVRSETRPVAANINSIDLAGPIDLVLRRGATPSLKVSGEQRLLSNVDTTQDGTTLHIGPKGMLFHHRQPLQVELVLPALVRVEVHGNGDSKITGFSGDSFILELTGSGDVSFTGRYKQVQATVNGSGDLDINAGNSDSVVLEMVGSGRIAASGNTKFLRADLSGSGDIDAEHLAADKASVSLQGSGTSTVFVRDAANLTLRGSGDINVHGNPRQRETQKSGSGDITWH</sequence>
<reference evidence="3 4" key="1">
    <citation type="submission" date="2019-06" db="EMBL/GenBank/DDBJ databases">
        <title>Genome sequence of Janthinobacterium lividum UCD_MED1.</title>
        <authorList>
            <person name="De Leon M.E."/>
            <person name="Jospin G."/>
        </authorList>
    </citation>
    <scope>NUCLEOTIDE SEQUENCE [LARGE SCALE GENOMIC DNA]</scope>
    <source>
        <strain evidence="3 4">UCD_MED1</strain>
    </source>
</reference>
<evidence type="ECO:0000313" key="4">
    <source>
        <dbReference type="Proteomes" id="UP000305681"/>
    </source>
</evidence>
<dbReference type="OrthoDB" id="8742282at2"/>
<dbReference type="PANTHER" id="PTHR39200:SF1">
    <property type="entry name" value="AUTO-TRANSPORTER ADHESIN HEAD GIN DOMAIN-CONTAINING PROTEIN-RELATED"/>
    <property type="match status" value="1"/>
</dbReference>
<dbReference type="RefSeq" id="WP_034751035.1">
    <property type="nucleotide sequence ID" value="NZ_JFYR01000006.1"/>
</dbReference>
<evidence type="ECO:0000259" key="2">
    <source>
        <dbReference type="Pfam" id="PF10988"/>
    </source>
</evidence>
<feature type="compositionally biased region" description="Polar residues" evidence="1">
    <location>
        <begin position="259"/>
        <end position="268"/>
    </location>
</feature>
<feature type="region of interest" description="Disordered" evidence="1">
    <location>
        <begin position="242"/>
        <end position="268"/>
    </location>
</feature>
<dbReference type="InterPro" id="IPR021255">
    <property type="entry name" value="DUF2807"/>
</dbReference>
<dbReference type="PANTHER" id="PTHR39200">
    <property type="entry name" value="HYPOTHETICAL EXPORTED PROTEIN"/>
    <property type="match status" value="1"/>
</dbReference>